<dbReference type="InterPro" id="IPR007492">
    <property type="entry name" value="LytTR_DNA-bd_dom"/>
</dbReference>
<comment type="caution">
    <text evidence="2">The sequence shown here is derived from an EMBL/GenBank/DDBJ whole genome shotgun (WGS) entry which is preliminary data.</text>
</comment>
<dbReference type="RefSeq" id="WP_204817763.1">
    <property type="nucleotide sequence ID" value="NZ_JANHOF010000002.1"/>
</dbReference>
<organism evidence="2 3">
    <name type="scientific">Paenibacillus mendelii</name>
    <dbReference type="NCBI Taxonomy" id="206163"/>
    <lineage>
        <taxon>Bacteria</taxon>
        <taxon>Bacillati</taxon>
        <taxon>Bacillota</taxon>
        <taxon>Bacilli</taxon>
        <taxon>Bacillales</taxon>
        <taxon>Paenibacillaceae</taxon>
        <taxon>Paenibacillus</taxon>
    </lineage>
</organism>
<proteinExistence type="predicted"/>
<name>A0ABV6JBX1_9BACL</name>
<evidence type="ECO:0000313" key="2">
    <source>
        <dbReference type="EMBL" id="MFC0393281.1"/>
    </source>
</evidence>
<sequence length="141" mass="15668">MHMVVLDRNGNPCVIQVRDVLLMMTMKHGPEFVTGEGSYRLPITAAQLLQAFESYGFEQVDRNVIANLNKAVSFDPMARKLYYDEEGANRGGLYATVSGANSYKVSHLIRESESEKQDYYAAAKSGESRGCCSWSEMSLPA</sequence>
<feature type="domain" description="HTH LytTR-type" evidence="1">
    <location>
        <begin position="14"/>
        <end position="78"/>
    </location>
</feature>
<dbReference type="EMBL" id="JBHLVF010000031">
    <property type="protein sequence ID" value="MFC0393281.1"/>
    <property type="molecule type" value="Genomic_DNA"/>
</dbReference>
<dbReference type="Proteomes" id="UP001589818">
    <property type="component" value="Unassembled WGS sequence"/>
</dbReference>
<protein>
    <submittedName>
        <fullName evidence="2">LytTR family transcriptional regulator DNA-binding domain-containing protein</fullName>
    </submittedName>
</protein>
<keyword evidence="3" id="KW-1185">Reference proteome</keyword>
<accession>A0ABV6JBX1</accession>
<dbReference type="GO" id="GO:0003677">
    <property type="term" value="F:DNA binding"/>
    <property type="evidence" value="ECO:0007669"/>
    <property type="project" value="UniProtKB-KW"/>
</dbReference>
<evidence type="ECO:0000313" key="3">
    <source>
        <dbReference type="Proteomes" id="UP001589818"/>
    </source>
</evidence>
<reference evidence="2 3" key="1">
    <citation type="submission" date="2024-09" db="EMBL/GenBank/DDBJ databases">
        <authorList>
            <person name="Sun Q."/>
            <person name="Mori K."/>
        </authorList>
    </citation>
    <scope>NUCLEOTIDE SEQUENCE [LARGE SCALE GENOMIC DNA]</scope>
    <source>
        <strain evidence="2 3">CCM 4839</strain>
    </source>
</reference>
<evidence type="ECO:0000259" key="1">
    <source>
        <dbReference type="Pfam" id="PF04397"/>
    </source>
</evidence>
<gene>
    <name evidence="2" type="ORF">ACFFJ8_18095</name>
</gene>
<dbReference type="Pfam" id="PF04397">
    <property type="entry name" value="LytTR"/>
    <property type="match status" value="1"/>
</dbReference>
<keyword evidence="2" id="KW-0238">DNA-binding</keyword>